<dbReference type="InterPro" id="IPR001607">
    <property type="entry name" value="Znf_UBP"/>
</dbReference>
<proteinExistence type="predicted"/>
<accession>A0ABS6BLA0</accession>
<feature type="domain" description="UBP-type" evidence="1">
    <location>
        <begin position="5"/>
        <end position="99"/>
    </location>
</feature>
<dbReference type="PROSITE" id="PS50271">
    <property type="entry name" value="ZF_UBP"/>
    <property type="match status" value="1"/>
</dbReference>
<dbReference type="Pfam" id="PF02148">
    <property type="entry name" value="zf-UBP"/>
    <property type="match status" value="1"/>
</dbReference>
<organism evidence="2 3">
    <name type="scientific">Sphingomonas quercus</name>
    <dbReference type="NCBI Taxonomy" id="2842451"/>
    <lineage>
        <taxon>Bacteria</taxon>
        <taxon>Pseudomonadati</taxon>
        <taxon>Pseudomonadota</taxon>
        <taxon>Alphaproteobacteria</taxon>
        <taxon>Sphingomonadales</taxon>
        <taxon>Sphingomonadaceae</taxon>
        <taxon>Sphingomonas</taxon>
    </lineage>
</organism>
<dbReference type="Proteomes" id="UP000776276">
    <property type="component" value="Unassembled WGS sequence"/>
</dbReference>
<reference evidence="2 3" key="1">
    <citation type="submission" date="2021-06" db="EMBL/GenBank/DDBJ databases">
        <title>Sphingomonas sp. XMGL2, whole genome shotgun sequencing project.</title>
        <authorList>
            <person name="Zhao G."/>
            <person name="Shen L."/>
        </authorList>
    </citation>
    <scope>NUCLEOTIDE SEQUENCE [LARGE SCALE GENOMIC DNA]</scope>
    <source>
        <strain evidence="2 3">XMGL2</strain>
    </source>
</reference>
<sequence length="99" mass="11075">MASDVPCTHLDSVRDVRPLTPQGCAECLKTGGWWVHLRLCLECGHVGCCDDSPNRHATAHFHETEHPIIRSLEQGEDWGWCFVDEAFFQPAPRPAAHQG</sequence>
<comment type="caution">
    <text evidence="2">The sequence shown here is derived from an EMBL/GenBank/DDBJ whole genome shotgun (WGS) entry which is preliminary data.</text>
</comment>
<evidence type="ECO:0000313" key="2">
    <source>
        <dbReference type="EMBL" id="MBU3079081.1"/>
    </source>
</evidence>
<evidence type="ECO:0000259" key="1">
    <source>
        <dbReference type="PROSITE" id="PS50271"/>
    </source>
</evidence>
<evidence type="ECO:0000313" key="3">
    <source>
        <dbReference type="Proteomes" id="UP000776276"/>
    </source>
</evidence>
<dbReference type="RefSeq" id="WP_216326524.1">
    <property type="nucleotide sequence ID" value="NZ_JAHKRT010000008.1"/>
</dbReference>
<keyword evidence="3" id="KW-1185">Reference proteome</keyword>
<gene>
    <name evidence="2" type="ORF">KOF26_14565</name>
</gene>
<protein>
    <submittedName>
        <fullName evidence="2">UBP-type zinc finger domain-containing protein</fullName>
    </submittedName>
</protein>
<dbReference type="EMBL" id="JAHKRT010000008">
    <property type="protein sequence ID" value="MBU3079081.1"/>
    <property type="molecule type" value="Genomic_DNA"/>
</dbReference>
<name>A0ABS6BLA0_9SPHN</name>